<reference evidence="3" key="1">
    <citation type="journal article" date="2020" name="Stud. Mycol.">
        <title>101 Dothideomycetes genomes: a test case for predicting lifestyles and emergence of pathogens.</title>
        <authorList>
            <person name="Haridas S."/>
            <person name="Albert R."/>
            <person name="Binder M."/>
            <person name="Bloem J."/>
            <person name="Labutti K."/>
            <person name="Salamov A."/>
            <person name="Andreopoulos B."/>
            <person name="Baker S."/>
            <person name="Barry K."/>
            <person name="Bills G."/>
            <person name="Bluhm B."/>
            <person name="Cannon C."/>
            <person name="Castanera R."/>
            <person name="Culley D."/>
            <person name="Daum C."/>
            <person name="Ezra D."/>
            <person name="Gonzalez J."/>
            <person name="Henrissat B."/>
            <person name="Kuo A."/>
            <person name="Liang C."/>
            <person name="Lipzen A."/>
            <person name="Lutzoni F."/>
            <person name="Magnuson J."/>
            <person name="Mondo S."/>
            <person name="Nolan M."/>
            <person name="Ohm R."/>
            <person name="Pangilinan J."/>
            <person name="Park H.-J."/>
            <person name="Ramirez L."/>
            <person name="Alfaro M."/>
            <person name="Sun H."/>
            <person name="Tritt A."/>
            <person name="Yoshinaga Y."/>
            <person name="Zwiers L.-H."/>
            <person name="Turgeon B."/>
            <person name="Goodwin S."/>
            <person name="Spatafora J."/>
            <person name="Crous P."/>
            <person name="Grigoriev I."/>
        </authorList>
    </citation>
    <scope>NUCLEOTIDE SEQUENCE</scope>
    <source>
        <strain evidence="3">CBS 121167</strain>
    </source>
</reference>
<protein>
    <recommendedName>
        <fullName evidence="2">Domain of unknown function at the cortex 1 domain-containing protein</fullName>
    </recommendedName>
</protein>
<feature type="compositionally biased region" description="Polar residues" evidence="1">
    <location>
        <begin position="24"/>
        <end position="35"/>
    </location>
</feature>
<gene>
    <name evidence="3" type="ORF">K452DRAFT_268677</name>
</gene>
<evidence type="ECO:0000313" key="3">
    <source>
        <dbReference type="EMBL" id="KAF2143286.1"/>
    </source>
</evidence>
<organism evidence="3 4">
    <name type="scientific">Aplosporella prunicola CBS 121167</name>
    <dbReference type="NCBI Taxonomy" id="1176127"/>
    <lineage>
        <taxon>Eukaryota</taxon>
        <taxon>Fungi</taxon>
        <taxon>Dikarya</taxon>
        <taxon>Ascomycota</taxon>
        <taxon>Pezizomycotina</taxon>
        <taxon>Dothideomycetes</taxon>
        <taxon>Dothideomycetes incertae sedis</taxon>
        <taxon>Botryosphaeriales</taxon>
        <taxon>Aplosporellaceae</taxon>
        <taxon>Aplosporella</taxon>
    </lineage>
</organism>
<dbReference type="RefSeq" id="XP_033398998.1">
    <property type="nucleotide sequence ID" value="XM_033538902.1"/>
</dbReference>
<evidence type="ECO:0000256" key="1">
    <source>
        <dbReference type="SAM" id="MobiDB-lite"/>
    </source>
</evidence>
<dbReference type="Proteomes" id="UP000799438">
    <property type="component" value="Unassembled WGS sequence"/>
</dbReference>
<sequence length="347" mass="39118">MASKVKRAVRKRLSRGSKAATAVSDATSENISNDKAASRAYDEEQGAGRPRNPRRTVSPSKYKLRVTAGPSYDVSTHRIVDVNARDALAFENQHMRVNIKVRVRDYEGLPLSAPASSAYFADPVHEKDRYSIAFSFVPKADIQGTHCVWGPNFEHPVRDRLPPGFNYAFGIVKRWIDPGIECDAYADKPWLYAPALSCWFVLRVGQKISAHHNVPEVDEHPVLAEGADGDGAAVRSRLGLPAESEKRRKHFLDATNRDKFVFERGRLYQGDFFNPYLDFNKFALRLPGFSLGVLKYVDDKTHTLRWVFKNASTGDVYFVVVFSLLYGAQLDEALRQEQEDEDGSHRP</sequence>
<dbReference type="EMBL" id="ML995482">
    <property type="protein sequence ID" value="KAF2143286.1"/>
    <property type="molecule type" value="Genomic_DNA"/>
</dbReference>
<keyword evidence="4" id="KW-1185">Reference proteome</keyword>
<dbReference type="PANTHER" id="PTHR34826">
    <property type="entry name" value="UPF0590 PROTEIN C409.17C"/>
    <property type="match status" value="1"/>
</dbReference>
<accession>A0A6A6BH30</accession>
<feature type="domain" description="Domain of unknown function at the cortex 1" evidence="2">
    <location>
        <begin position="63"/>
        <end position="324"/>
    </location>
</feature>
<feature type="compositionally biased region" description="Basic residues" evidence="1">
    <location>
        <begin position="1"/>
        <end position="15"/>
    </location>
</feature>
<dbReference type="PANTHER" id="PTHR34826:SF2">
    <property type="entry name" value="UPF0590 PROTEIN C409.17C"/>
    <property type="match status" value="1"/>
</dbReference>
<dbReference type="OrthoDB" id="2119945at2759"/>
<dbReference type="GeneID" id="54296398"/>
<feature type="region of interest" description="Disordered" evidence="1">
    <location>
        <begin position="1"/>
        <end position="59"/>
    </location>
</feature>
<dbReference type="InterPro" id="IPR013897">
    <property type="entry name" value="Duc1"/>
</dbReference>
<dbReference type="AlphaFoldDB" id="A0A6A6BH30"/>
<dbReference type="Pfam" id="PF08588">
    <property type="entry name" value="Duc1"/>
    <property type="match status" value="1"/>
</dbReference>
<evidence type="ECO:0000313" key="4">
    <source>
        <dbReference type="Proteomes" id="UP000799438"/>
    </source>
</evidence>
<proteinExistence type="predicted"/>
<name>A0A6A6BH30_9PEZI</name>
<evidence type="ECO:0000259" key="2">
    <source>
        <dbReference type="Pfam" id="PF08588"/>
    </source>
</evidence>